<evidence type="ECO:0000256" key="1">
    <source>
        <dbReference type="ARBA" id="ARBA00006484"/>
    </source>
</evidence>
<accession>A0A3D9IHH4</accession>
<reference evidence="5 6" key="1">
    <citation type="submission" date="2018-07" db="EMBL/GenBank/DDBJ databases">
        <title>Genomic Encyclopedia of Type Strains, Phase III (KMG-III): the genomes of soil and plant-associated and newly described type strains.</title>
        <authorList>
            <person name="Whitman W."/>
        </authorList>
    </citation>
    <scope>NUCLEOTIDE SEQUENCE [LARGE SCALE GENOMIC DNA]</scope>
    <source>
        <strain evidence="5 6">CECT 7287</strain>
    </source>
</reference>
<proteinExistence type="inferred from homology"/>
<keyword evidence="6" id="KW-1185">Reference proteome</keyword>
<dbReference type="PROSITE" id="PS00061">
    <property type="entry name" value="ADH_SHORT"/>
    <property type="match status" value="1"/>
</dbReference>
<dbReference type="AlphaFoldDB" id="A0A3D9IHH4"/>
<feature type="domain" description="Ketoreductase" evidence="4">
    <location>
        <begin position="7"/>
        <end position="187"/>
    </location>
</feature>
<dbReference type="NCBIfam" id="NF005559">
    <property type="entry name" value="PRK07231.1"/>
    <property type="match status" value="1"/>
</dbReference>
<dbReference type="CDD" id="cd05233">
    <property type="entry name" value="SDR_c"/>
    <property type="match status" value="1"/>
</dbReference>
<dbReference type="PANTHER" id="PTHR24321">
    <property type="entry name" value="DEHYDROGENASES, SHORT CHAIN"/>
    <property type="match status" value="1"/>
</dbReference>
<dbReference type="PRINTS" id="PR00081">
    <property type="entry name" value="GDHRDH"/>
</dbReference>
<keyword evidence="2" id="KW-0560">Oxidoreductase</keyword>
<protein>
    <submittedName>
        <fullName evidence="5">3-oxoacyl-[acyl-carrier protein] reductase</fullName>
    </submittedName>
</protein>
<dbReference type="GO" id="GO:0008206">
    <property type="term" value="P:bile acid metabolic process"/>
    <property type="evidence" value="ECO:0007669"/>
    <property type="project" value="UniProtKB-ARBA"/>
</dbReference>
<dbReference type="PANTHER" id="PTHR24321:SF8">
    <property type="entry name" value="ESTRADIOL 17-BETA-DEHYDROGENASE 8-RELATED"/>
    <property type="match status" value="1"/>
</dbReference>
<keyword evidence="3" id="KW-0520">NAD</keyword>
<dbReference type="PRINTS" id="PR00080">
    <property type="entry name" value="SDRFAMILY"/>
</dbReference>
<organism evidence="5 6">
    <name type="scientific">Cohnella phaseoli</name>
    <dbReference type="NCBI Taxonomy" id="456490"/>
    <lineage>
        <taxon>Bacteria</taxon>
        <taxon>Bacillati</taxon>
        <taxon>Bacillota</taxon>
        <taxon>Bacilli</taxon>
        <taxon>Bacillales</taxon>
        <taxon>Paenibacillaceae</taxon>
        <taxon>Cohnella</taxon>
    </lineage>
</organism>
<dbReference type="InterPro" id="IPR020904">
    <property type="entry name" value="Sc_DH/Rdtase_CS"/>
</dbReference>
<evidence type="ECO:0000313" key="6">
    <source>
        <dbReference type="Proteomes" id="UP000256977"/>
    </source>
</evidence>
<dbReference type="SMART" id="SM00822">
    <property type="entry name" value="PKS_KR"/>
    <property type="match status" value="1"/>
</dbReference>
<comment type="caution">
    <text evidence="5">The sequence shown here is derived from an EMBL/GenBank/DDBJ whole genome shotgun (WGS) entry which is preliminary data.</text>
</comment>
<sequence>MKRFAERTVIVTGGATGIGLATAKLFAAEGANVLIAGRSESNGAQAVEQLKEIGGRPLFVKTDVSDEEDVKRMIDAAVEHTGRLDVLVNNAAMFYESDFLEESTERWRAVFDTIVNGSYWGTRYAAKAMIEAGIRGAIVNVSSINGYRALNQSSHYNAAKGALDQLTRGTALELAPHGIRVNGVAPGFIDTGLSVVGGVNELETDWFKDYYVGMRKIPQARAGEVDEVAGVIAFLASEAASYIQGATIPVDGGLSITF</sequence>
<dbReference type="Proteomes" id="UP000256977">
    <property type="component" value="Unassembled WGS sequence"/>
</dbReference>
<dbReference type="EMBL" id="QRDZ01000030">
    <property type="protein sequence ID" value="RED60586.1"/>
    <property type="molecule type" value="Genomic_DNA"/>
</dbReference>
<comment type="similarity">
    <text evidence="1">Belongs to the short-chain dehydrogenases/reductases (SDR) family.</text>
</comment>
<dbReference type="InterPro" id="IPR057326">
    <property type="entry name" value="KR_dom"/>
</dbReference>
<dbReference type="FunFam" id="3.40.50.720:FF:000084">
    <property type="entry name" value="Short-chain dehydrogenase reductase"/>
    <property type="match status" value="1"/>
</dbReference>
<dbReference type="Gene3D" id="3.40.50.720">
    <property type="entry name" value="NAD(P)-binding Rossmann-like Domain"/>
    <property type="match status" value="1"/>
</dbReference>
<dbReference type="OrthoDB" id="112317at2"/>
<evidence type="ECO:0000256" key="2">
    <source>
        <dbReference type="ARBA" id="ARBA00023002"/>
    </source>
</evidence>
<evidence type="ECO:0000259" key="4">
    <source>
        <dbReference type="SMART" id="SM00822"/>
    </source>
</evidence>
<evidence type="ECO:0000313" key="5">
    <source>
        <dbReference type="EMBL" id="RED60586.1"/>
    </source>
</evidence>
<dbReference type="SUPFAM" id="SSF51735">
    <property type="entry name" value="NAD(P)-binding Rossmann-fold domains"/>
    <property type="match status" value="1"/>
</dbReference>
<evidence type="ECO:0000256" key="3">
    <source>
        <dbReference type="ARBA" id="ARBA00023027"/>
    </source>
</evidence>
<gene>
    <name evidence="5" type="ORF">DFP98_130108</name>
</gene>
<dbReference type="InterPro" id="IPR002347">
    <property type="entry name" value="SDR_fam"/>
</dbReference>
<dbReference type="InterPro" id="IPR036291">
    <property type="entry name" value="NAD(P)-bd_dom_sf"/>
</dbReference>
<dbReference type="RefSeq" id="WP_116064231.1">
    <property type="nucleotide sequence ID" value="NZ_QRDZ01000030.1"/>
</dbReference>
<dbReference type="GO" id="GO:0016491">
    <property type="term" value="F:oxidoreductase activity"/>
    <property type="evidence" value="ECO:0007669"/>
    <property type="project" value="UniProtKB-KW"/>
</dbReference>
<name>A0A3D9IHH4_9BACL</name>
<dbReference type="Pfam" id="PF13561">
    <property type="entry name" value="adh_short_C2"/>
    <property type="match status" value="1"/>
</dbReference>